<feature type="compositionally biased region" description="Low complexity" evidence="1">
    <location>
        <begin position="38"/>
        <end position="47"/>
    </location>
</feature>
<evidence type="ECO:0000256" key="1">
    <source>
        <dbReference type="SAM" id="MobiDB-lite"/>
    </source>
</evidence>
<gene>
    <name evidence="2" type="ORF">Daus18300_011221</name>
</gene>
<evidence type="ECO:0000313" key="3">
    <source>
        <dbReference type="Proteomes" id="UP001583177"/>
    </source>
</evidence>
<dbReference type="EMBL" id="JAWRVE010000133">
    <property type="protein sequence ID" value="KAL1855220.1"/>
    <property type="molecule type" value="Genomic_DNA"/>
</dbReference>
<name>A0ABR3W7G7_9PEZI</name>
<feature type="compositionally biased region" description="Low complexity" evidence="1">
    <location>
        <begin position="533"/>
        <end position="547"/>
    </location>
</feature>
<protein>
    <submittedName>
        <fullName evidence="2">Uncharacterized protein</fullName>
    </submittedName>
</protein>
<keyword evidence="3" id="KW-1185">Reference proteome</keyword>
<comment type="caution">
    <text evidence="2">The sequence shown here is derived from an EMBL/GenBank/DDBJ whole genome shotgun (WGS) entry which is preliminary data.</text>
</comment>
<feature type="region of interest" description="Disordered" evidence="1">
    <location>
        <begin position="1"/>
        <end position="223"/>
    </location>
</feature>
<evidence type="ECO:0000313" key="2">
    <source>
        <dbReference type="EMBL" id="KAL1855220.1"/>
    </source>
</evidence>
<feature type="compositionally biased region" description="Basic residues" evidence="1">
    <location>
        <begin position="452"/>
        <end position="461"/>
    </location>
</feature>
<reference evidence="2 3" key="1">
    <citation type="journal article" date="2024" name="IMA Fungus">
        <title>IMA Genome - F19 : A genome assembly and annotation guide to empower mycologists, including annotated draft genome sequences of Ceratocystis pirilliformis, Diaporthe australafricana, Fusarium ophioides, Paecilomyces lecythidis, and Sporothrix stenoceras.</title>
        <authorList>
            <person name="Aylward J."/>
            <person name="Wilson A.M."/>
            <person name="Visagie C.M."/>
            <person name="Spraker J."/>
            <person name="Barnes I."/>
            <person name="Buitendag C."/>
            <person name="Ceriani C."/>
            <person name="Del Mar Angel L."/>
            <person name="du Plessis D."/>
            <person name="Fuchs T."/>
            <person name="Gasser K."/>
            <person name="Kramer D."/>
            <person name="Li W."/>
            <person name="Munsamy K."/>
            <person name="Piso A."/>
            <person name="Price J.L."/>
            <person name="Sonnekus B."/>
            <person name="Thomas C."/>
            <person name="van der Nest A."/>
            <person name="van Dijk A."/>
            <person name="van Heerden A."/>
            <person name="van Vuuren N."/>
            <person name="Yilmaz N."/>
            <person name="Duong T.A."/>
            <person name="van der Merwe N.A."/>
            <person name="Wingfield M.J."/>
            <person name="Wingfield B.D."/>
        </authorList>
    </citation>
    <scope>NUCLEOTIDE SEQUENCE [LARGE SCALE GENOMIC DNA]</scope>
    <source>
        <strain evidence="2 3">CMW 18300</strain>
    </source>
</reference>
<organism evidence="2 3">
    <name type="scientific">Diaporthe australafricana</name>
    <dbReference type="NCBI Taxonomy" id="127596"/>
    <lineage>
        <taxon>Eukaryota</taxon>
        <taxon>Fungi</taxon>
        <taxon>Dikarya</taxon>
        <taxon>Ascomycota</taxon>
        <taxon>Pezizomycotina</taxon>
        <taxon>Sordariomycetes</taxon>
        <taxon>Sordariomycetidae</taxon>
        <taxon>Diaporthales</taxon>
        <taxon>Diaporthaceae</taxon>
        <taxon>Diaporthe</taxon>
    </lineage>
</organism>
<proteinExistence type="predicted"/>
<feature type="region of interest" description="Disordered" evidence="1">
    <location>
        <begin position="691"/>
        <end position="715"/>
    </location>
</feature>
<accession>A0ABR3W7G7</accession>
<sequence>MDPQDPRYPVFRGQNNLPPRPVFQPANGAAAPGGGAAPAGQPANNAQRPLAPGYGTPFNIHNQGILENGPEAQYQHRLAPSQPRFPGGGQAGPSANASVQNQLQNSFQNAPHHQIANAQYPQYNLNPQYLPPQNAVQRPHWPQHVQPPLDPVPFRPYPAGRIAMPRRDPYAQPRQQALNHPQQAQQPQNSRPPQNTQQPTHAVQPQQTQPVQPAQPAAPPSTLPADIAEWNRLKAAGGNDFGDHIRTFGDLERFEEAEKRADQVPTHHLANDFPTGQAQLTALSRRMFNALKYLSLNPQAGGQFSGVDSPQTMGRVKSRLSIELEMLGMQLVRATREAQRGEVLLPASPECELARYSSFTARFAAVENSLRISPNDQDQGRKTKLTLNHFFKASLFLVKSATESIDWVNRIAANPAKEQKSKEQNDELNKKKKFQLAQWKADHAAPGGSSGRGKRSKRAKRTHEQVEEVAQEDDAQAQPQADQATDDTEGQADEAIEVNQQAQDQIQIQPAANQANDQGQIQVPGEHGDGDQQEQGQEQGQVQNQNQPLNLDPSLVNDFDGSQAPVAQANNPQQPSQMPLDNLQAAEYLDQLRMDDEGSDPSLAPLPQDQFRSLIDQPPAIDWDLINSAPQLADYHGPSQAHGQQPGDYGMNALLGNQDGTVDPANLILDPALGREHQEMDEYRLYLGQNYYDPAPADQPPPGAEGGSDAADNGQ</sequence>
<feature type="region of interest" description="Disordered" evidence="1">
    <location>
        <begin position="510"/>
        <end position="581"/>
    </location>
</feature>
<feature type="compositionally biased region" description="Polar residues" evidence="1">
    <location>
        <begin position="93"/>
        <end position="127"/>
    </location>
</feature>
<feature type="compositionally biased region" description="Low complexity" evidence="1">
    <location>
        <begin position="562"/>
        <end position="577"/>
    </location>
</feature>
<dbReference type="Proteomes" id="UP001583177">
    <property type="component" value="Unassembled WGS sequence"/>
</dbReference>
<feature type="compositionally biased region" description="Low complexity" evidence="1">
    <location>
        <begin position="175"/>
        <end position="215"/>
    </location>
</feature>
<feature type="region of interest" description="Disordered" evidence="1">
    <location>
        <begin position="435"/>
        <end position="491"/>
    </location>
</feature>